<dbReference type="Proteomes" id="UP000035065">
    <property type="component" value="Unassembled WGS sequence"/>
</dbReference>
<dbReference type="InterPro" id="IPR002347">
    <property type="entry name" value="SDR_fam"/>
</dbReference>
<keyword evidence="3" id="KW-0520">NAD</keyword>
<protein>
    <submittedName>
        <fullName evidence="5">Oxidoreductase</fullName>
    </submittedName>
</protein>
<sequence>MTDSGRFAGKVAFITGAARGQGRAEAVKFASDGADIIAIDACTDFATTPYAGATEDDLAETVRLVEATGRRILATKVDVRDFAGLEAALKAGVAEFGRLDFVVANAGICSVGMSWEITAEQWQEVIDVNLTGVFNTAKAAVPIFLEQGEGGSIVFTSSLSGLKGTPFTAHYAATKHGVVGLARVMANELGMDRIRVNTVHPAGVATGMDLGGAMQPYLGKYAATLGPIYMNTLPDEWATPEDIADVVAWMSSDEAKHMTGAEMRVDIGASNR</sequence>
<dbReference type="Pfam" id="PF00106">
    <property type="entry name" value="adh_short"/>
    <property type="match status" value="1"/>
</dbReference>
<keyword evidence="2" id="KW-0560">Oxidoreductase</keyword>
<dbReference type="eggNOG" id="COG1028">
    <property type="taxonomic scope" value="Bacteria"/>
</dbReference>
<dbReference type="InterPro" id="IPR036291">
    <property type="entry name" value="NAD(P)-bd_dom_sf"/>
</dbReference>
<reference evidence="5 6" key="1">
    <citation type="journal article" date="2011" name="J. Bacteriol.">
        <title>Draft Genome Sequence of Gordonia neofelifaecis NRRL B-59395, a Cholesterol-Degrading Actinomycete.</title>
        <authorList>
            <person name="Ge F."/>
            <person name="Li W."/>
            <person name="Chen G."/>
            <person name="Liu Y."/>
            <person name="Zhang G."/>
            <person name="Yong B."/>
            <person name="Wang Q."/>
            <person name="Wang N."/>
            <person name="Huang Z."/>
            <person name="Li W."/>
            <person name="Wang J."/>
            <person name="Wu C."/>
            <person name="Xie Q."/>
            <person name="Liu G."/>
        </authorList>
    </citation>
    <scope>NUCLEOTIDE SEQUENCE [LARGE SCALE GENOMIC DNA]</scope>
    <source>
        <strain evidence="5 6">NRRL B-59395</strain>
    </source>
</reference>
<dbReference type="OrthoDB" id="5173603at2"/>
<keyword evidence="6" id="KW-1185">Reference proteome</keyword>
<dbReference type="EMBL" id="AEUD01000009">
    <property type="protein sequence ID" value="EGD54798.1"/>
    <property type="molecule type" value="Genomic_DNA"/>
</dbReference>
<dbReference type="STRING" id="644548.SCNU_11335"/>
<dbReference type="SUPFAM" id="SSF51735">
    <property type="entry name" value="NAD(P)-binding Rossmann-fold domains"/>
    <property type="match status" value="1"/>
</dbReference>
<dbReference type="NCBIfam" id="TIGR03971">
    <property type="entry name" value="SDR_subfam_1"/>
    <property type="match status" value="1"/>
</dbReference>
<dbReference type="AlphaFoldDB" id="F1YKB2"/>
<dbReference type="GO" id="GO:0016491">
    <property type="term" value="F:oxidoreductase activity"/>
    <property type="evidence" value="ECO:0007669"/>
    <property type="project" value="UniProtKB-KW"/>
</dbReference>
<evidence type="ECO:0000256" key="3">
    <source>
        <dbReference type="ARBA" id="ARBA00023027"/>
    </source>
</evidence>
<organism evidence="5 6">
    <name type="scientific">Gordonia neofelifaecis NRRL B-59395</name>
    <dbReference type="NCBI Taxonomy" id="644548"/>
    <lineage>
        <taxon>Bacteria</taxon>
        <taxon>Bacillati</taxon>
        <taxon>Actinomycetota</taxon>
        <taxon>Actinomycetes</taxon>
        <taxon>Mycobacteriales</taxon>
        <taxon>Gordoniaceae</taxon>
        <taxon>Gordonia</taxon>
    </lineage>
</organism>
<accession>F1YKB2</accession>
<evidence type="ECO:0000256" key="1">
    <source>
        <dbReference type="ARBA" id="ARBA00006484"/>
    </source>
</evidence>
<evidence type="ECO:0000313" key="6">
    <source>
        <dbReference type="Proteomes" id="UP000035065"/>
    </source>
</evidence>
<evidence type="ECO:0000256" key="4">
    <source>
        <dbReference type="RuleBase" id="RU000363"/>
    </source>
</evidence>
<proteinExistence type="inferred from homology"/>
<dbReference type="CDD" id="cd05233">
    <property type="entry name" value="SDR_c"/>
    <property type="match status" value="1"/>
</dbReference>
<evidence type="ECO:0000256" key="2">
    <source>
        <dbReference type="ARBA" id="ARBA00023002"/>
    </source>
</evidence>
<dbReference type="Gene3D" id="3.40.50.720">
    <property type="entry name" value="NAD(P)-binding Rossmann-like Domain"/>
    <property type="match status" value="1"/>
</dbReference>
<dbReference type="PRINTS" id="PR00081">
    <property type="entry name" value="GDHRDH"/>
</dbReference>
<dbReference type="PRINTS" id="PR00080">
    <property type="entry name" value="SDRFAMILY"/>
</dbReference>
<dbReference type="FunFam" id="3.40.50.720:FF:000084">
    <property type="entry name" value="Short-chain dehydrogenase reductase"/>
    <property type="match status" value="1"/>
</dbReference>
<comment type="similarity">
    <text evidence="1 4">Belongs to the short-chain dehydrogenases/reductases (SDR) family.</text>
</comment>
<dbReference type="NCBIfam" id="NF009467">
    <property type="entry name" value="PRK12826.1-3"/>
    <property type="match status" value="1"/>
</dbReference>
<dbReference type="InterPro" id="IPR020904">
    <property type="entry name" value="Sc_DH/Rdtase_CS"/>
</dbReference>
<dbReference type="PROSITE" id="PS00061">
    <property type="entry name" value="ADH_SHORT"/>
    <property type="match status" value="1"/>
</dbReference>
<dbReference type="RefSeq" id="WP_009679487.1">
    <property type="nucleotide sequence ID" value="NZ_AEUD01000009.1"/>
</dbReference>
<dbReference type="InterPro" id="IPR023985">
    <property type="entry name" value="SDR_subfam_1"/>
</dbReference>
<evidence type="ECO:0000313" key="5">
    <source>
        <dbReference type="EMBL" id="EGD54798.1"/>
    </source>
</evidence>
<name>F1YKB2_9ACTN</name>
<dbReference type="PANTHER" id="PTHR24321">
    <property type="entry name" value="DEHYDROGENASES, SHORT CHAIN"/>
    <property type="match status" value="1"/>
</dbReference>
<comment type="caution">
    <text evidence="5">The sequence shown here is derived from an EMBL/GenBank/DDBJ whole genome shotgun (WGS) entry which is preliminary data.</text>
</comment>
<gene>
    <name evidence="5" type="ORF">SCNU_11335</name>
</gene>
<dbReference type="PANTHER" id="PTHR24321:SF8">
    <property type="entry name" value="ESTRADIOL 17-BETA-DEHYDROGENASE 8-RELATED"/>
    <property type="match status" value="1"/>
</dbReference>